<dbReference type="EMBL" id="BARS01003067">
    <property type="protein sequence ID" value="GAF77062.1"/>
    <property type="molecule type" value="Genomic_DNA"/>
</dbReference>
<organism evidence="1">
    <name type="scientific">marine sediment metagenome</name>
    <dbReference type="NCBI Taxonomy" id="412755"/>
    <lineage>
        <taxon>unclassified sequences</taxon>
        <taxon>metagenomes</taxon>
        <taxon>ecological metagenomes</taxon>
    </lineage>
</organism>
<feature type="non-terminal residue" evidence="1">
    <location>
        <position position="38"/>
    </location>
</feature>
<name>X0SMH6_9ZZZZ</name>
<gene>
    <name evidence="1" type="ORF">S01H1_05909</name>
</gene>
<evidence type="ECO:0000313" key="1">
    <source>
        <dbReference type="EMBL" id="GAF77062.1"/>
    </source>
</evidence>
<accession>X0SMH6</accession>
<dbReference type="AlphaFoldDB" id="X0SMH6"/>
<proteinExistence type="predicted"/>
<protein>
    <submittedName>
        <fullName evidence="1">Uncharacterized protein</fullName>
    </submittedName>
</protein>
<sequence length="38" mass="4181">MCQQQGLFQVMALHLLPDSIPPGFDHLAFILASPDMVV</sequence>
<comment type="caution">
    <text evidence="1">The sequence shown here is derived from an EMBL/GenBank/DDBJ whole genome shotgun (WGS) entry which is preliminary data.</text>
</comment>
<reference evidence="1" key="1">
    <citation type="journal article" date="2014" name="Front. Microbiol.">
        <title>High frequency of phylogenetically diverse reductive dehalogenase-homologous genes in deep subseafloor sedimentary metagenomes.</title>
        <authorList>
            <person name="Kawai M."/>
            <person name="Futagami T."/>
            <person name="Toyoda A."/>
            <person name="Takaki Y."/>
            <person name="Nishi S."/>
            <person name="Hori S."/>
            <person name="Arai W."/>
            <person name="Tsubouchi T."/>
            <person name="Morono Y."/>
            <person name="Uchiyama I."/>
            <person name="Ito T."/>
            <person name="Fujiyama A."/>
            <person name="Inagaki F."/>
            <person name="Takami H."/>
        </authorList>
    </citation>
    <scope>NUCLEOTIDE SEQUENCE</scope>
    <source>
        <strain evidence="1">Expedition CK06-06</strain>
    </source>
</reference>